<name>A0A6N9H3X6_9MICO</name>
<comment type="caution">
    <text evidence="2">The sequence shown here is derived from an EMBL/GenBank/DDBJ whole genome shotgun (WGS) entry which is preliminary data.</text>
</comment>
<evidence type="ECO:0000313" key="3">
    <source>
        <dbReference type="Proteomes" id="UP000469215"/>
    </source>
</evidence>
<dbReference type="RefSeq" id="WP_030014555.1">
    <property type="nucleotide sequence ID" value="NZ_WWEQ01000003.1"/>
</dbReference>
<feature type="compositionally biased region" description="Basic and acidic residues" evidence="1">
    <location>
        <begin position="8"/>
        <end position="21"/>
    </location>
</feature>
<sequence length="73" mass="8417">MSDPTQLAEHDPRRHTSQVRERLSEVTAHLCQNVTKIDDSWAQALFETTAEALAGLEKAYIDFEFRDEPAWRS</sequence>
<proteinExistence type="predicted"/>
<organism evidence="2 3">
    <name type="scientific">Brevibacterium rongguiense</name>
    <dbReference type="NCBI Taxonomy" id="2695267"/>
    <lineage>
        <taxon>Bacteria</taxon>
        <taxon>Bacillati</taxon>
        <taxon>Actinomycetota</taxon>
        <taxon>Actinomycetes</taxon>
        <taxon>Micrococcales</taxon>
        <taxon>Brevibacteriaceae</taxon>
        <taxon>Brevibacterium</taxon>
    </lineage>
</organism>
<dbReference type="Proteomes" id="UP000469215">
    <property type="component" value="Unassembled WGS sequence"/>
</dbReference>
<evidence type="ECO:0000313" key="2">
    <source>
        <dbReference type="EMBL" id="MYM18655.1"/>
    </source>
</evidence>
<protein>
    <submittedName>
        <fullName evidence="2">Uncharacterized protein</fullName>
    </submittedName>
</protein>
<dbReference type="EMBL" id="WWEQ01000003">
    <property type="protein sequence ID" value="MYM18655.1"/>
    <property type="molecule type" value="Genomic_DNA"/>
</dbReference>
<keyword evidence="3" id="KW-1185">Reference proteome</keyword>
<accession>A0A6N9H3X6</accession>
<gene>
    <name evidence="2" type="ORF">GSY69_01335</name>
</gene>
<dbReference type="AlphaFoldDB" id="A0A6N9H3X6"/>
<reference evidence="2 3" key="1">
    <citation type="submission" date="2020-01" db="EMBL/GenBank/DDBJ databases">
        <authorList>
            <person name="Deng T."/>
        </authorList>
    </citation>
    <scope>NUCLEOTIDE SEQUENCE [LARGE SCALE GENOMIC DNA]</scope>
    <source>
        <strain evidence="2 3">5221</strain>
    </source>
</reference>
<feature type="region of interest" description="Disordered" evidence="1">
    <location>
        <begin position="1"/>
        <end position="21"/>
    </location>
</feature>
<evidence type="ECO:0000256" key="1">
    <source>
        <dbReference type="SAM" id="MobiDB-lite"/>
    </source>
</evidence>